<evidence type="ECO:0000313" key="12">
    <source>
        <dbReference type="EMBL" id="CDG68791.1"/>
    </source>
</evidence>
<feature type="non-terminal residue" evidence="12">
    <location>
        <position position="1"/>
    </location>
</feature>
<evidence type="ECO:0000256" key="11">
    <source>
        <dbReference type="RuleBase" id="RU365008"/>
    </source>
</evidence>
<dbReference type="AlphaFoldDB" id="T2M9Q0"/>
<evidence type="ECO:0000256" key="5">
    <source>
        <dbReference type="ARBA" id="ARBA00022692"/>
    </source>
</evidence>
<evidence type="ECO:0000256" key="3">
    <source>
        <dbReference type="ARBA" id="ARBA00004155"/>
    </source>
</evidence>
<dbReference type="GO" id="GO:0031902">
    <property type="term" value="C:late endosome membrane"/>
    <property type="evidence" value="ECO:0007669"/>
    <property type="project" value="UniProtKB-SubCell"/>
</dbReference>
<dbReference type="PANTHER" id="PTHR21014">
    <property type="entry name" value="PHOSPHATIDYLINOSITOL-4,5-BISPHOSPHATE 4-PHOSPHATASE"/>
    <property type="match status" value="1"/>
</dbReference>
<name>T2M9Q0_HYDVU</name>
<comment type="catalytic activity">
    <reaction evidence="1 11">
        <text>a 1,2-diacyl-sn-glycero-3-phospho-(1D-myo-inositol-4,5-bisphosphate) + H2O = a 1,2-diacyl-sn-glycero-3-phospho-(1D-myo-inositol-5-phosphate) + phosphate</text>
        <dbReference type="Rhea" id="RHEA:25674"/>
        <dbReference type="ChEBI" id="CHEBI:15377"/>
        <dbReference type="ChEBI" id="CHEBI:43474"/>
        <dbReference type="ChEBI" id="CHEBI:57795"/>
        <dbReference type="ChEBI" id="CHEBI:58456"/>
        <dbReference type="EC" id="3.1.3.78"/>
    </reaction>
</comment>
<dbReference type="EMBL" id="HAAD01002559">
    <property type="protein sequence ID" value="CDG68791.1"/>
    <property type="molecule type" value="mRNA"/>
</dbReference>
<keyword evidence="5 11" id="KW-0812">Transmembrane</keyword>
<feature type="transmembrane region" description="Helical" evidence="11">
    <location>
        <begin position="207"/>
        <end position="232"/>
    </location>
</feature>
<gene>
    <name evidence="12" type="primary">TMEM55A</name>
</gene>
<proteinExistence type="evidence at transcript level"/>
<evidence type="ECO:0000256" key="7">
    <source>
        <dbReference type="ARBA" id="ARBA00022801"/>
    </source>
</evidence>
<dbReference type="OrthoDB" id="9939933at2759"/>
<keyword evidence="9 11" id="KW-0472">Membrane</keyword>
<dbReference type="Pfam" id="PF09788">
    <property type="entry name" value="Tmemb_55A"/>
    <property type="match status" value="1"/>
</dbReference>
<keyword evidence="8 11" id="KW-1133">Transmembrane helix</keyword>
<dbReference type="GO" id="GO:0005886">
    <property type="term" value="C:plasma membrane"/>
    <property type="evidence" value="ECO:0007669"/>
    <property type="project" value="TreeGrafter"/>
</dbReference>
<evidence type="ECO:0000256" key="1">
    <source>
        <dbReference type="ARBA" id="ARBA00001261"/>
    </source>
</evidence>
<dbReference type="GO" id="GO:0034597">
    <property type="term" value="F:phosphatidylinositol-4,5-bisphosphate 4-phosphatase activity"/>
    <property type="evidence" value="ECO:0007669"/>
    <property type="project" value="UniProtKB-EC"/>
</dbReference>
<feature type="transmembrane region" description="Helical" evidence="11">
    <location>
        <begin position="238"/>
        <end position="256"/>
    </location>
</feature>
<dbReference type="InterPro" id="IPR019178">
    <property type="entry name" value="PtdIns-P2-Ptase"/>
</dbReference>
<keyword evidence="7 11" id="KW-0378">Hydrolase</keyword>
<keyword evidence="6 11" id="KW-0967">Endosome</keyword>
<reference evidence="12" key="1">
    <citation type="journal article" date="2013" name="Genome Biol. Evol.">
        <title>Punctuated emergences of genetic and phenotypic innovations in eumetazoan, bilaterian, euteleostome, and hominidae ancestors.</title>
        <authorList>
            <person name="Wenger Y."/>
            <person name="Galliot B."/>
        </authorList>
    </citation>
    <scope>NUCLEOTIDE SEQUENCE</scope>
    <source>
        <tissue evidence="12">Whole animals</tissue>
    </source>
</reference>
<evidence type="ECO:0000256" key="6">
    <source>
        <dbReference type="ARBA" id="ARBA00022753"/>
    </source>
</evidence>
<evidence type="ECO:0000256" key="9">
    <source>
        <dbReference type="ARBA" id="ARBA00023136"/>
    </source>
</evidence>
<evidence type="ECO:0000256" key="4">
    <source>
        <dbReference type="ARBA" id="ARBA00012936"/>
    </source>
</evidence>
<keyword evidence="10 11" id="KW-0458">Lysosome</keyword>
<dbReference type="GO" id="GO:0005765">
    <property type="term" value="C:lysosomal membrane"/>
    <property type="evidence" value="ECO:0007669"/>
    <property type="project" value="UniProtKB-SubCell"/>
</dbReference>
<sequence length="337" mass="37816">IYICVYEMIERDDSDEPLIQENREDRVLYREGPTTFDIRGISNTPPPPYEPSDYTLGIQNNALIENGALNGPTVVCRVCQQLVYIRGREGQRVVKCMNCHEATPIKAPPEGKKYIRCPCNALLTCRSTSTRISCPRQNCKRVINVGGIPHSTISETSIPLGSGDSRVRVSCGHCKEIFMFRQPLGIAKCPYCRQKSSIGSAYSSRQALISAILGIIFLFGGIGLVVGTMSIARTTQGVYVSWAGVFTVGIMCLLRNGSSGMQTISRLDFYNSIQQQEAPNFNEKMDLVDQNLLSRNQYTEELKTVYKRQMSRLKAIFRKMWSSSSRTHEIFFKKHGP</sequence>
<dbReference type="GO" id="GO:0046856">
    <property type="term" value="P:phosphatidylinositol dephosphorylation"/>
    <property type="evidence" value="ECO:0007669"/>
    <property type="project" value="InterPro"/>
</dbReference>
<evidence type="ECO:0000256" key="10">
    <source>
        <dbReference type="ARBA" id="ARBA00023228"/>
    </source>
</evidence>
<dbReference type="EC" id="3.1.3.78" evidence="4 11"/>
<organism evidence="12">
    <name type="scientific">Hydra vulgaris</name>
    <name type="common">Hydra</name>
    <name type="synonym">Hydra attenuata</name>
    <dbReference type="NCBI Taxonomy" id="6087"/>
    <lineage>
        <taxon>Eukaryota</taxon>
        <taxon>Metazoa</taxon>
        <taxon>Cnidaria</taxon>
        <taxon>Hydrozoa</taxon>
        <taxon>Hydroidolina</taxon>
        <taxon>Anthoathecata</taxon>
        <taxon>Aplanulata</taxon>
        <taxon>Hydridae</taxon>
        <taxon>Hydra</taxon>
    </lineage>
</organism>
<evidence type="ECO:0000256" key="2">
    <source>
        <dbReference type="ARBA" id="ARBA00004107"/>
    </source>
</evidence>
<dbReference type="PANTHER" id="PTHR21014:SF6">
    <property type="entry name" value="PHOSPHATIDYLINOSITOL-4,5-BISPHOSPHATE 4-PHOSPHATASE"/>
    <property type="match status" value="1"/>
</dbReference>
<comment type="subcellular location">
    <subcellularLocation>
        <location evidence="2 11">Late endosome membrane</location>
        <topology evidence="2 11">Multi-pass membrane protein</topology>
    </subcellularLocation>
    <subcellularLocation>
        <location evidence="3 11">Lysosome membrane</location>
        <topology evidence="3 11">Multi-pass membrane protein</topology>
    </subcellularLocation>
</comment>
<evidence type="ECO:0000256" key="8">
    <source>
        <dbReference type="ARBA" id="ARBA00022989"/>
    </source>
</evidence>
<accession>T2M9Q0</accession>
<comment type="function">
    <text evidence="11">Catalyzes the hydrolysis of phosphatidylinositol-4,5-bisphosphate (PtdIns-4,5-P2) to phosphatidylinositol-4-phosphate (PtdIns-4-P).</text>
</comment>
<protein>
    <recommendedName>
        <fullName evidence="4 11">Phosphatidylinositol-4,5-bisphosphate 4-phosphatase</fullName>
        <ecNumber evidence="4 11">3.1.3.78</ecNumber>
    </recommendedName>
</protein>
<dbReference type="GO" id="GO:0030670">
    <property type="term" value="C:phagocytic vesicle membrane"/>
    <property type="evidence" value="ECO:0007669"/>
    <property type="project" value="TreeGrafter"/>
</dbReference>